<organism evidence="1 2">
    <name type="scientific">Penicillium camemberti (strain FM 013)</name>
    <dbReference type="NCBI Taxonomy" id="1429867"/>
    <lineage>
        <taxon>Eukaryota</taxon>
        <taxon>Fungi</taxon>
        <taxon>Dikarya</taxon>
        <taxon>Ascomycota</taxon>
        <taxon>Pezizomycotina</taxon>
        <taxon>Eurotiomycetes</taxon>
        <taxon>Eurotiomycetidae</taxon>
        <taxon>Eurotiales</taxon>
        <taxon>Aspergillaceae</taxon>
        <taxon>Penicillium</taxon>
    </lineage>
</organism>
<evidence type="ECO:0000313" key="2">
    <source>
        <dbReference type="Proteomes" id="UP000053732"/>
    </source>
</evidence>
<gene>
    <name evidence="1" type="ORF">PCAMFM013_S102g000001</name>
</gene>
<name>A0A0G4PYJ2_PENC3</name>
<protein>
    <submittedName>
        <fullName evidence="1">Str. FM013</fullName>
    </submittedName>
</protein>
<dbReference type="STRING" id="1429867.A0A0G4PYJ2"/>
<keyword evidence="2" id="KW-1185">Reference proteome</keyword>
<accession>A0A0G4PYJ2</accession>
<dbReference type="Proteomes" id="UP000053732">
    <property type="component" value="Unassembled WGS sequence"/>
</dbReference>
<proteinExistence type="predicted"/>
<reference evidence="1 2" key="1">
    <citation type="journal article" date="2014" name="Nat. Commun.">
        <title>Multiple recent horizontal transfers of a large genomic region in cheese making fungi.</title>
        <authorList>
            <person name="Cheeseman K."/>
            <person name="Ropars J."/>
            <person name="Renault P."/>
            <person name="Dupont J."/>
            <person name="Gouzy J."/>
            <person name="Branca A."/>
            <person name="Abraham A.L."/>
            <person name="Ceppi M."/>
            <person name="Conseiller E."/>
            <person name="Debuchy R."/>
            <person name="Malagnac F."/>
            <person name="Goarin A."/>
            <person name="Silar P."/>
            <person name="Lacoste S."/>
            <person name="Sallet E."/>
            <person name="Bensimon A."/>
            <person name="Giraud T."/>
            <person name="Brygoo Y."/>
        </authorList>
    </citation>
    <scope>NUCLEOTIDE SEQUENCE [LARGE SCALE GENOMIC DNA]</scope>
    <source>
        <strain evidence="2">FM 013</strain>
    </source>
</reference>
<dbReference type="EMBL" id="HG793233">
    <property type="protein sequence ID" value="CRL31274.1"/>
    <property type="molecule type" value="Genomic_DNA"/>
</dbReference>
<evidence type="ECO:0000313" key="1">
    <source>
        <dbReference type="EMBL" id="CRL31274.1"/>
    </source>
</evidence>
<dbReference type="AlphaFoldDB" id="A0A0G4PYJ2"/>
<sequence length="162" mass="18761">MCVRGLSLIGKEKRSFPFLIFDIENDPIRIATDIHLSGARKGGSEATNPYSNPTSAFYITFFEQLLVLSSDELLETSLRRNLKIGRLYDKPREDSDKDNNRNSAKLAFRQSSFTVNPYLKLHPEAYTKLLFDDKTFTYSRLYFWIISCLNEFNVSIKDNINQ</sequence>